<comment type="caution">
    <text evidence="2">The sequence shown here is derived from an EMBL/GenBank/DDBJ whole genome shotgun (WGS) entry which is preliminary data.</text>
</comment>
<protein>
    <submittedName>
        <fullName evidence="2">KlaA protein</fullName>
    </submittedName>
</protein>
<dbReference type="Pfam" id="PF05816">
    <property type="entry name" value="TelA"/>
    <property type="match status" value="1"/>
</dbReference>
<dbReference type="PANTHER" id="PTHR38432">
    <property type="entry name" value="TELA-LIKE PROTEIN SAOUHSC_01408"/>
    <property type="match status" value="1"/>
</dbReference>
<evidence type="ECO:0000313" key="3">
    <source>
        <dbReference type="Proteomes" id="UP000078454"/>
    </source>
</evidence>
<dbReference type="STRING" id="1850517.A8708_06075"/>
<keyword evidence="3" id="KW-1185">Reference proteome</keyword>
<dbReference type="Proteomes" id="UP000078454">
    <property type="component" value="Unassembled WGS sequence"/>
</dbReference>
<dbReference type="InterPro" id="IPR008863">
    <property type="entry name" value="Toxic_anion-R_TelA"/>
</dbReference>
<reference evidence="2 3" key="1">
    <citation type="submission" date="2016-05" db="EMBL/GenBank/DDBJ databases">
        <title>Paenibacillus sp. 1ZS3-15 nov., isolated from the rhizosphere soil.</title>
        <authorList>
            <person name="Zhang X.X."/>
            <person name="Zhang J."/>
        </authorList>
    </citation>
    <scope>NUCLEOTIDE SEQUENCE [LARGE SCALE GENOMIC DNA]</scope>
    <source>
        <strain evidence="2 3">1ZS3-15</strain>
    </source>
</reference>
<dbReference type="PANTHER" id="PTHR38432:SF1">
    <property type="entry name" value="TELA-LIKE PROTEIN SAOUHSC_01408"/>
    <property type="match status" value="1"/>
</dbReference>
<dbReference type="EMBL" id="LYPB01000037">
    <property type="protein sequence ID" value="OAS23680.1"/>
    <property type="molecule type" value="Genomic_DNA"/>
</dbReference>
<sequence length="379" mass="42153">MSFSLEIAGDEVLKAVVEEQVKPVAEEVVKLKAQAEQNVQTIMEIDLDSLEKRKNILAAVENFGIETMRASSQKNALLQVTIGQLSRAGDEGGIVAKGLGELQLQMKDLDPSGIDFVKRGFLGKFFNPLRSYFHQFDKADMVIAEIIETLNKGKLGLKDDNTTLLLEQHALRDLTKKLRKEIQLVSYMDESIEAQIALAKARNDDPEKIQFITEEVLFPLRQRTLDMQAMMAVNQQGFITFEVVIRNNKELIRGVDRASTVTVAALRVAVTAASALANQRVVLKQLNALYNTTNTFIEHTGQMLKQQGVEIQKGAIEASISADSLKKAFADSFEALQAISTYKQEALPKMRETITQFRELAETGEKQILRLERGAAVGL</sequence>
<evidence type="ECO:0000256" key="1">
    <source>
        <dbReference type="ARBA" id="ARBA00005541"/>
    </source>
</evidence>
<comment type="similarity">
    <text evidence="1">Belongs to the TelA family.</text>
</comment>
<proteinExistence type="inferred from homology"/>
<dbReference type="OrthoDB" id="1654346at2"/>
<gene>
    <name evidence="2" type="ORF">A8708_06075</name>
</gene>
<dbReference type="RefSeq" id="WP_068661718.1">
    <property type="nucleotide sequence ID" value="NZ_LYPB01000037.1"/>
</dbReference>
<evidence type="ECO:0000313" key="2">
    <source>
        <dbReference type="EMBL" id="OAS23680.1"/>
    </source>
</evidence>
<name>A0A198ARF9_9BACL</name>
<dbReference type="AlphaFoldDB" id="A0A198ARF9"/>
<accession>A0A198ARF9</accession>
<organism evidence="2 3">
    <name type="scientific">Paenibacillus oryzisoli</name>
    <dbReference type="NCBI Taxonomy" id="1850517"/>
    <lineage>
        <taxon>Bacteria</taxon>
        <taxon>Bacillati</taxon>
        <taxon>Bacillota</taxon>
        <taxon>Bacilli</taxon>
        <taxon>Bacillales</taxon>
        <taxon>Paenibacillaceae</taxon>
        <taxon>Paenibacillus</taxon>
    </lineage>
</organism>